<dbReference type="PROSITE" id="PS51186">
    <property type="entry name" value="GNAT"/>
    <property type="match status" value="1"/>
</dbReference>
<dbReference type="Gene3D" id="3.40.630.30">
    <property type="match status" value="1"/>
</dbReference>
<evidence type="ECO:0000313" key="3">
    <source>
        <dbReference type="Proteomes" id="UP001219525"/>
    </source>
</evidence>
<dbReference type="Proteomes" id="UP001219525">
    <property type="component" value="Unassembled WGS sequence"/>
</dbReference>
<gene>
    <name evidence="2" type="ORF">GGX14DRAFT_32079</name>
</gene>
<dbReference type="InterPro" id="IPR016181">
    <property type="entry name" value="Acyl_CoA_acyltransferase"/>
</dbReference>
<dbReference type="PANTHER" id="PTHR42791:SF1">
    <property type="entry name" value="N-ACETYLTRANSFERASE DOMAIN-CONTAINING PROTEIN"/>
    <property type="match status" value="1"/>
</dbReference>
<comment type="caution">
    <text evidence="2">The sequence shown here is derived from an EMBL/GenBank/DDBJ whole genome shotgun (WGS) entry which is preliminary data.</text>
</comment>
<dbReference type="EMBL" id="JARJCW010000127">
    <property type="protein sequence ID" value="KAJ7191856.1"/>
    <property type="molecule type" value="Genomic_DNA"/>
</dbReference>
<keyword evidence="3" id="KW-1185">Reference proteome</keyword>
<name>A0AAD6UPM3_9AGAR</name>
<dbReference type="PANTHER" id="PTHR42791">
    <property type="entry name" value="GNAT FAMILY ACETYLTRANSFERASE"/>
    <property type="match status" value="1"/>
</dbReference>
<dbReference type="AlphaFoldDB" id="A0AAD6UPM3"/>
<proteinExistence type="predicted"/>
<reference evidence="2" key="1">
    <citation type="submission" date="2023-03" db="EMBL/GenBank/DDBJ databases">
        <title>Massive genome expansion in bonnet fungi (Mycena s.s.) driven by repeated elements and novel gene families across ecological guilds.</title>
        <authorList>
            <consortium name="Lawrence Berkeley National Laboratory"/>
            <person name="Harder C.B."/>
            <person name="Miyauchi S."/>
            <person name="Viragh M."/>
            <person name="Kuo A."/>
            <person name="Thoen E."/>
            <person name="Andreopoulos B."/>
            <person name="Lu D."/>
            <person name="Skrede I."/>
            <person name="Drula E."/>
            <person name="Henrissat B."/>
            <person name="Morin E."/>
            <person name="Kohler A."/>
            <person name="Barry K."/>
            <person name="LaButti K."/>
            <person name="Morin E."/>
            <person name="Salamov A."/>
            <person name="Lipzen A."/>
            <person name="Mereny Z."/>
            <person name="Hegedus B."/>
            <person name="Baldrian P."/>
            <person name="Stursova M."/>
            <person name="Weitz H."/>
            <person name="Taylor A."/>
            <person name="Grigoriev I.V."/>
            <person name="Nagy L.G."/>
            <person name="Martin F."/>
            <person name="Kauserud H."/>
        </authorList>
    </citation>
    <scope>NUCLEOTIDE SEQUENCE</scope>
    <source>
        <strain evidence="2">9144</strain>
    </source>
</reference>
<evidence type="ECO:0000259" key="1">
    <source>
        <dbReference type="PROSITE" id="PS51186"/>
    </source>
</evidence>
<feature type="domain" description="N-acetyltransferase" evidence="1">
    <location>
        <begin position="95"/>
        <end position="241"/>
    </location>
</feature>
<organism evidence="2 3">
    <name type="scientific">Mycena pura</name>
    <dbReference type="NCBI Taxonomy" id="153505"/>
    <lineage>
        <taxon>Eukaryota</taxon>
        <taxon>Fungi</taxon>
        <taxon>Dikarya</taxon>
        <taxon>Basidiomycota</taxon>
        <taxon>Agaricomycotina</taxon>
        <taxon>Agaricomycetes</taxon>
        <taxon>Agaricomycetidae</taxon>
        <taxon>Agaricales</taxon>
        <taxon>Marasmiineae</taxon>
        <taxon>Mycenaceae</taxon>
        <taxon>Mycena</taxon>
    </lineage>
</organism>
<dbReference type="Pfam" id="PF13508">
    <property type="entry name" value="Acetyltransf_7"/>
    <property type="match status" value="1"/>
</dbReference>
<dbReference type="InterPro" id="IPR000182">
    <property type="entry name" value="GNAT_dom"/>
</dbReference>
<dbReference type="SUPFAM" id="SSF55729">
    <property type="entry name" value="Acyl-CoA N-acyltransferases (Nat)"/>
    <property type="match status" value="1"/>
</dbReference>
<dbReference type="GO" id="GO:0016747">
    <property type="term" value="F:acyltransferase activity, transferring groups other than amino-acyl groups"/>
    <property type="evidence" value="ECO:0007669"/>
    <property type="project" value="InterPro"/>
</dbReference>
<accession>A0AAD6UPM3</accession>
<dbReference type="InterPro" id="IPR052523">
    <property type="entry name" value="Trichothecene_AcTrans"/>
</dbReference>
<sequence length="241" mass="26289">MPSFAIRKVEPSAVSGPELDHIGSVLTKAFTGGATSSVVANADIDEFSAGHDPGAPVTDPSHITALWVSTVRAGLLGGEVYVAETKDADKKIVGCAVWFGPGDALFDTPEQQQQALGPLTHANLQKWWGEEFLPQYYRFVDCALGAGVKHKSWHLQTLGVDPEYQRQGVATRLVNAIVEKARPSGTPLCLEVETELNLKIYSRMGFELMPRGKGGKDDCFDCYTGVNGKTFKMWVMERRSE</sequence>
<dbReference type="CDD" id="cd04301">
    <property type="entry name" value="NAT_SF"/>
    <property type="match status" value="1"/>
</dbReference>
<protein>
    <recommendedName>
        <fullName evidence="1">N-acetyltransferase domain-containing protein</fullName>
    </recommendedName>
</protein>
<evidence type="ECO:0000313" key="2">
    <source>
        <dbReference type="EMBL" id="KAJ7191856.1"/>
    </source>
</evidence>